<evidence type="ECO:0000259" key="20">
    <source>
        <dbReference type="Pfam" id="PF02896"/>
    </source>
</evidence>
<dbReference type="NCBIfam" id="TIGR01417">
    <property type="entry name" value="PTS_I_fam"/>
    <property type="match status" value="1"/>
</dbReference>
<keyword evidence="8 17" id="KW-0813">Transport</keyword>
<dbReference type="PIRSF" id="PIRSF000732">
    <property type="entry name" value="PTS_enzyme_I"/>
    <property type="match status" value="1"/>
</dbReference>
<dbReference type="InterPro" id="IPR050499">
    <property type="entry name" value="PEP-utilizing_PTS_enzyme"/>
</dbReference>
<dbReference type="InterPro" id="IPR015813">
    <property type="entry name" value="Pyrv/PenolPyrv_kinase-like_dom"/>
</dbReference>
<evidence type="ECO:0000256" key="18">
    <source>
        <dbReference type="SAM" id="Coils"/>
    </source>
</evidence>
<dbReference type="PANTHER" id="PTHR46244">
    <property type="entry name" value="PHOSPHOENOLPYRUVATE-PROTEIN PHOSPHOTRANSFERASE"/>
    <property type="match status" value="1"/>
</dbReference>
<dbReference type="PRINTS" id="PR01736">
    <property type="entry name" value="PHPHTRNFRASE"/>
</dbReference>
<evidence type="ECO:0000259" key="21">
    <source>
        <dbReference type="Pfam" id="PF05524"/>
    </source>
</evidence>
<evidence type="ECO:0000256" key="8">
    <source>
        <dbReference type="ARBA" id="ARBA00022448"/>
    </source>
</evidence>
<evidence type="ECO:0000313" key="23">
    <source>
        <dbReference type="Proteomes" id="UP001523566"/>
    </source>
</evidence>
<evidence type="ECO:0000256" key="13">
    <source>
        <dbReference type="ARBA" id="ARBA00022723"/>
    </source>
</evidence>
<dbReference type="Gene3D" id="1.10.274.10">
    <property type="entry name" value="PtsI, HPr-binding domain"/>
    <property type="match status" value="1"/>
</dbReference>
<evidence type="ECO:0000256" key="7">
    <source>
        <dbReference type="ARBA" id="ARBA00016544"/>
    </source>
</evidence>
<dbReference type="InterPro" id="IPR036637">
    <property type="entry name" value="Phosphohistidine_dom_sf"/>
</dbReference>
<evidence type="ECO:0000256" key="17">
    <source>
        <dbReference type="PIRNR" id="PIRNR000732"/>
    </source>
</evidence>
<comment type="caution">
    <text evidence="22">The sequence shown here is derived from an EMBL/GenBank/DDBJ whole genome shotgun (WGS) entry which is preliminary data.</text>
</comment>
<dbReference type="PANTHER" id="PTHR46244:SF3">
    <property type="entry name" value="PHOSPHOENOLPYRUVATE-PROTEIN PHOSPHOTRANSFERASE"/>
    <property type="match status" value="1"/>
</dbReference>
<comment type="similarity">
    <text evidence="5 17">Belongs to the PEP-utilizing enzyme family.</text>
</comment>
<evidence type="ECO:0000256" key="14">
    <source>
        <dbReference type="ARBA" id="ARBA00022777"/>
    </source>
</evidence>
<dbReference type="InterPro" id="IPR000121">
    <property type="entry name" value="PEP_util_C"/>
</dbReference>
<dbReference type="InterPro" id="IPR006318">
    <property type="entry name" value="PTS_EI-like"/>
</dbReference>
<organism evidence="22 23">
    <name type="scientific">Aequitasia blattaphilus</name>
    <dbReference type="NCBI Taxonomy" id="2949332"/>
    <lineage>
        <taxon>Bacteria</taxon>
        <taxon>Bacillati</taxon>
        <taxon>Bacillota</taxon>
        <taxon>Clostridia</taxon>
        <taxon>Lachnospirales</taxon>
        <taxon>Lachnospiraceae</taxon>
        <taxon>Aequitasia</taxon>
    </lineage>
</organism>
<keyword evidence="10 17" id="KW-0762">Sugar transport</keyword>
<evidence type="ECO:0000259" key="19">
    <source>
        <dbReference type="Pfam" id="PF00391"/>
    </source>
</evidence>
<dbReference type="SUPFAM" id="SSF47831">
    <property type="entry name" value="Enzyme I of the PEP:sugar phosphotransferase system HPr-binding (sub)domain"/>
    <property type="match status" value="1"/>
</dbReference>
<dbReference type="InterPro" id="IPR024692">
    <property type="entry name" value="PTS_EI"/>
</dbReference>
<dbReference type="GO" id="GO:0008965">
    <property type="term" value="F:phosphoenolpyruvate-protein phosphotransferase activity"/>
    <property type="evidence" value="ECO:0007669"/>
    <property type="project" value="UniProtKB-EC"/>
</dbReference>
<evidence type="ECO:0000313" key="22">
    <source>
        <dbReference type="EMBL" id="MCP1102318.1"/>
    </source>
</evidence>
<comment type="catalytic activity">
    <reaction evidence="1 17">
        <text>L-histidyl-[protein] + phosphoenolpyruvate = N(pros)-phospho-L-histidyl-[protein] + pyruvate</text>
        <dbReference type="Rhea" id="RHEA:23880"/>
        <dbReference type="Rhea" id="RHEA-COMP:9745"/>
        <dbReference type="Rhea" id="RHEA-COMP:9746"/>
        <dbReference type="ChEBI" id="CHEBI:15361"/>
        <dbReference type="ChEBI" id="CHEBI:29979"/>
        <dbReference type="ChEBI" id="CHEBI:58702"/>
        <dbReference type="ChEBI" id="CHEBI:64837"/>
        <dbReference type="EC" id="2.7.3.9"/>
    </reaction>
</comment>
<dbReference type="InterPro" id="IPR023151">
    <property type="entry name" value="PEP_util_CS"/>
</dbReference>
<dbReference type="SUPFAM" id="SSF52009">
    <property type="entry name" value="Phosphohistidine domain"/>
    <property type="match status" value="1"/>
</dbReference>
<dbReference type="InterPro" id="IPR008731">
    <property type="entry name" value="PTS_EIN"/>
</dbReference>
<dbReference type="Gene3D" id="3.50.30.10">
    <property type="entry name" value="Phosphohistidine domain"/>
    <property type="match status" value="1"/>
</dbReference>
<dbReference type="Pfam" id="PF05524">
    <property type="entry name" value="PEP-utilisers_N"/>
    <property type="match status" value="1"/>
</dbReference>
<reference evidence="22 23" key="1">
    <citation type="journal article" date="2022" name="Genome Biol. Evol.">
        <title>Host diet, physiology and behaviors set the stage for Lachnospiraceae cladogenesis.</title>
        <authorList>
            <person name="Vera-Ponce De Leon A."/>
            <person name="Schneider M."/>
            <person name="Jahnes B.C."/>
            <person name="Sadowski V."/>
            <person name="Camuy-Velez L.A."/>
            <person name="Duan J."/>
            <person name="Sabree Z.L."/>
        </authorList>
    </citation>
    <scope>NUCLEOTIDE SEQUENCE [LARGE SCALE GENOMIC DNA]</scope>
    <source>
        <strain evidence="22 23">PAL113</strain>
    </source>
</reference>
<dbReference type="SUPFAM" id="SSF51621">
    <property type="entry name" value="Phosphoenolpyruvate/pyruvate domain"/>
    <property type="match status" value="1"/>
</dbReference>
<evidence type="ECO:0000256" key="1">
    <source>
        <dbReference type="ARBA" id="ARBA00000683"/>
    </source>
</evidence>
<evidence type="ECO:0000256" key="2">
    <source>
        <dbReference type="ARBA" id="ARBA00001946"/>
    </source>
</evidence>
<feature type="domain" description="Phosphotransferase system enzyme I N-terminal" evidence="21">
    <location>
        <begin position="6"/>
        <end position="113"/>
    </location>
</feature>
<name>A0ABT1E962_9FIRM</name>
<comment type="cofactor">
    <cofactor evidence="2 17">
        <name>Mg(2+)</name>
        <dbReference type="ChEBI" id="CHEBI:18420"/>
    </cofactor>
</comment>
<evidence type="ECO:0000256" key="16">
    <source>
        <dbReference type="ARBA" id="ARBA00033235"/>
    </source>
</evidence>
<keyword evidence="11 17" id="KW-0808">Transferase</keyword>
<feature type="domain" description="PEP-utilising enzyme mobile" evidence="19">
    <location>
        <begin position="153"/>
        <end position="224"/>
    </location>
</feature>
<keyword evidence="15 17" id="KW-0460">Magnesium</keyword>
<dbReference type="InterPro" id="IPR008279">
    <property type="entry name" value="PEP-util_enz_mobile_dom"/>
</dbReference>
<evidence type="ECO:0000256" key="5">
    <source>
        <dbReference type="ARBA" id="ARBA00007837"/>
    </source>
</evidence>
<evidence type="ECO:0000256" key="3">
    <source>
        <dbReference type="ARBA" id="ARBA00002728"/>
    </source>
</evidence>
<proteinExistence type="inferred from homology"/>
<dbReference type="Pfam" id="PF02896">
    <property type="entry name" value="PEP-utilizers_C"/>
    <property type="match status" value="1"/>
</dbReference>
<dbReference type="RefSeq" id="WP_262066101.1">
    <property type="nucleotide sequence ID" value="NZ_JAMXOD010000009.1"/>
</dbReference>
<dbReference type="EC" id="2.7.3.9" evidence="6 17"/>
<keyword evidence="13 17" id="KW-0479">Metal-binding</keyword>
<protein>
    <recommendedName>
        <fullName evidence="7 17">Phosphoenolpyruvate-protein phosphotransferase</fullName>
        <ecNumber evidence="6 17">2.7.3.9</ecNumber>
    </recommendedName>
    <alternativeName>
        <fullName evidence="16 17">Phosphotransferase system, enzyme I</fullName>
    </alternativeName>
</protein>
<evidence type="ECO:0000256" key="10">
    <source>
        <dbReference type="ARBA" id="ARBA00022597"/>
    </source>
</evidence>
<keyword evidence="12 17" id="KW-0598">Phosphotransferase system</keyword>
<sequence length="537" mass="60250">MITLMGKKVSDGIAIGKLSFFKRSSKEVRQIYVKDVEKEISRLMKAKERALVELKELYEKTAEDVGDVNATAFEIQQQILLDDDFNTFINTIILEKKLNAEYAVMTGVEQFIAEGLTSEKGFVSSHKVDARDLASRLVRILSTKWKEMLLVDDPFVLATDELYPSEAVQFEQDKALAFVTRYGTINSHTAILARTKGIPSIIGLGEALKDEYDGKTIIVDGFEGKIYIEPDYTTLQKMQNKKDSNLAVITSLERLKGKENITQSGRKIDVCANISSREDIEAVLMSDAGGIGLFRTEFMFLANEAKPPTEEQQFQVYKMAAETMGSQPTVIRVADLGGDKDFEADEKEETFGYRGIRYLLDKEEMLTTQLRGILRASDFGNVSILLPMITAVEEVVTVKKLVKKIMKDLDDEKISYNSDIQIGAMIETPAAVMISGELARELDFFSIGTNDLTQFTLAVGRGNEKLQRYFNQKHPALLKMIRIVTNNVHLEGKRISVCGNLAADLEMTEFFIKIGIDELSVAPHEVLGLRKKIRDIQ</sequence>
<evidence type="ECO:0000256" key="6">
    <source>
        <dbReference type="ARBA" id="ARBA00012232"/>
    </source>
</evidence>
<dbReference type="Proteomes" id="UP001523566">
    <property type="component" value="Unassembled WGS sequence"/>
</dbReference>
<dbReference type="InterPro" id="IPR040442">
    <property type="entry name" value="Pyrv_kinase-like_dom_sf"/>
</dbReference>
<dbReference type="PROSITE" id="PS00742">
    <property type="entry name" value="PEP_ENZYMES_2"/>
    <property type="match status" value="1"/>
</dbReference>
<feature type="coiled-coil region" evidence="18">
    <location>
        <begin position="33"/>
        <end position="64"/>
    </location>
</feature>
<dbReference type="EMBL" id="JAMZFW010000009">
    <property type="protein sequence ID" value="MCP1102318.1"/>
    <property type="molecule type" value="Genomic_DNA"/>
</dbReference>
<evidence type="ECO:0000256" key="15">
    <source>
        <dbReference type="ARBA" id="ARBA00022842"/>
    </source>
</evidence>
<feature type="domain" description="PEP-utilising enzyme C-terminal" evidence="20">
    <location>
        <begin position="253"/>
        <end position="536"/>
    </location>
</feature>
<evidence type="ECO:0000256" key="12">
    <source>
        <dbReference type="ARBA" id="ARBA00022683"/>
    </source>
</evidence>
<keyword evidence="14 17" id="KW-0418">Kinase</keyword>
<comment type="subcellular location">
    <subcellularLocation>
        <location evidence="4 17">Cytoplasm</location>
    </subcellularLocation>
</comment>
<evidence type="ECO:0000256" key="9">
    <source>
        <dbReference type="ARBA" id="ARBA00022490"/>
    </source>
</evidence>
<evidence type="ECO:0000256" key="4">
    <source>
        <dbReference type="ARBA" id="ARBA00004496"/>
    </source>
</evidence>
<dbReference type="Gene3D" id="3.20.20.60">
    <property type="entry name" value="Phosphoenolpyruvate-binding domains"/>
    <property type="match status" value="1"/>
</dbReference>
<evidence type="ECO:0000256" key="11">
    <source>
        <dbReference type="ARBA" id="ARBA00022679"/>
    </source>
</evidence>
<keyword evidence="23" id="KW-1185">Reference proteome</keyword>
<keyword evidence="18" id="KW-0175">Coiled coil</keyword>
<keyword evidence="9 17" id="KW-0963">Cytoplasm</keyword>
<dbReference type="Pfam" id="PF00391">
    <property type="entry name" value="PEP-utilizers"/>
    <property type="match status" value="1"/>
</dbReference>
<dbReference type="InterPro" id="IPR036618">
    <property type="entry name" value="PtsI_HPr-bd_sf"/>
</dbReference>
<accession>A0ABT1E962</accession>
<gene>
    <name evidence="22" type="primary">ptsP</name>
    <name evidence="22" type="ORF">NK125_07840</name>
</gene>
<comment type="function">
    <text evidence="3 17">General (non sugar-specific) component of the phosphoenolpyruvate-dependent sugar phosphotransferase system (sugar PTS). This major carbohydrate active-transport system catalyzes the phosphorylation of incoming sugar substrates concomitantly with their translocation across the cell membrane. Enzyme I transfers the phosphoryl group from phosphoenolpyruvate (PEP) to the phosphoryl carrier protein (HPr).</text>
</comment>